<sequence>MGKPLSAAHNRPDWKRISVSSALISRNDLTGQGIHFFFFCSAAAAVDAADDKPVLSSTQAMYH</sequence>
<name>A0A9D4JDF3_DREPO</name>
<keyword evidence="2" id="KW-1185">Reference proteome</keyword>
<evidence type="ECO:0000313" key="1">
    <source>
        <dbReference type="EMBL" id="KAH3803812.1"/>
    </source>
</evidence>
<protein>
    <submittedName>
        <fullName evidence="1">Uncharacterized protein</fullName>
    </submittedName>
</protein>
<dbReference type="Proteomes" id="UP000828390">
    <property type="component" value="Unassembled WGS sequence"/>
</dbReference>
<evidence type="ECO:0000313" key="2">
    <source>
        <dbReference type="Proteomes" id="UP000828390"/>
    </source>
</evidence>
<comment type="caution">
    <text evidence="1">The sequence shown here is derived from an EMBL/GenBank/DDBJ whole genome shotgun (WGS) entry which is preliminary data.</text>
</comment>
<organism evidence="1 2">
    <name type="scientific">Dreissena polymorpha</name>
    <name type="common">Zebra mussel</name>
    <name type="synonym">Mytilus polymorpha</name>
    <dbReference type="NCBI Taxonomy" id="45954"/>
    <lineage>
        <taxon>Eukaryota</taxon>
        <taxon>Metazoa</taxon>
        <taxon>Spiralia</taxon>
        <taxon>Lophotrochozoa</taxon>
        <taxon>Mollusca</taxon>
        <taxon>Bivalvia</taxon>
        <taxon>Autobranchia</taxon>
        <taxon>Heteroconchia</taxon>
        <taxon>Euheterodonta</taxon>
        <taxon>Imparidentia</taxon>
        <taxon>Neoheterodontei</taxon>
        <taxon>Myida</taxon>
        <taxon>Dreissenoidea</taxon>
        <taxon>Dreissenidae</taxon>
        <taxon>Dreissena</taxon>
    </lineage>
</organism>
<gene>
    <name evidence="1" type="ORF">DPMN_132080</name>
</gene>
<accession>A0A9D4JDF3</accession>
<dbReference type="EMBL" id="JAIWYP010000006">
    <property type="protein sequence ID" value="KAH3803812.1"/>
    <property type="molecule type" value="Genomic_DNA"/>
</dbReference>
<reference evidence="1" key="1">
    <citation type="journal article" date="2019" name="bioRxiv">
        <title>The Genome of the Zebra Mussel, Dreissena polymorpha: A Resource for Invasive Species Research.</title>
        <authorList>
            <person name="McCartney M.A."/>
            <person name="Auch B."/>
            <person name="Kono T."/>
            <person name="Mallez S."/>
            <person name="Zhang Y."/>
            <person name="Obille A."/>
            <person name="Becker A."/>
            <person name="Abrahante J.E."/>
            <person name="Garbe J."/>
            <person name="Badalamenti J.P."/>
            <person name="Herman A."/>
            <person name="Mangelson H."/>
            <person name="Liachko I."/>
            <person name="Sullivan S."/>
            <person name="Sone E.D."/>
            <person name="Koren S."/>
            <person name="Silverstein K.A.T."/>
            <person name="Beckman K.B."/>
            <person name="Gohl D.M."/>
        </authorList>
    </citation>
    <scope>NUCLEOTIDE SEQUENCE</scope>
    <source>
        <strain evidence="1">Duluth1</strain>
        <tissue evidence="1">Whole animal</tissue>
    </source>
</reference>
<dbReference type="AlphaFoldDB" id="A0A9D4JDF3"/>
<reference evidence="1" key="2">
    <citation type="submission" date="2020-11" db="EMBL/GenBank/DDBJ databases">
        <authorList>
            <person name="McCartney M.A."/>
            <person name="Auch B."/>
            <person name="Kono T."/>
            <person name="Mallez S."/>
            <person name="Becker A."/>
            <person name="Gohl D.M."/>
            <person name="Silverstein K.A.T."/>
            <person name="Koren S."/>
            <person name="Bechman K.B."/>
            <person name="Herman A."/>
            <person name="Abrahante J.E."/>
            <person name="Garbe J."/>
        </authorList>
    </citation>
    <scope>NUCLEOTIDE SEQUENCE</scope>
    <source>
        <strain evidence="1">Duluth1</strain>
        <tissue evidence="1">Whole animal</tissue>
    </source>
</reference>
<proteinExistence type="predicted"/>